<keyword evidence="7 10" id="KW-0456">Lyase</keyword>
<dbReference type="AlphaFoldDB" id="A0A3D8K3K1"/>
<dbReference type="Gene3D" id="3.60.90.10">
    <property type="entry name" value="S-adenosylmethionine decarboxylase"/>
    <property type="match status" value="1"/>
</dbReference>
<reference evidence="10 11" key="1">
    <citation type="submission" date="2018-08" db="EMBL/GenBank/DDBJ databases">
        <title>Paraburkholderia sp. DHOM06 isolated from forest soil.</title>
        <authorList>
            <person name="Gao Z.-H."/>
            <person name="Qiu L.-H."/>
        </authorList>
    </citation>
    <scope>NUCLEOTIDE SEQUENCE [LARGE SCALE GENOMIC DNA]</scope>
    <source>
        <strain evidence="10 11">DHOM06</strain>
    </source>
</reference>
<keyword evidence="4" id="KW-0745">Spermidine biosynthesis</keyword>
<name>A0A3D8K3K1_9BURK</name>
<evidence type="ECO:0000256" key="2">
    <source>
        <dbReference type="ARBA" id="ARBA00022793"/>
    </source>
</evidence>
<dbReference type="GO" id="GO:0005829">
    <property type="term" value="C:cytosol"/>
    <property type="evidence" value="ECO:0007669"/>
    <property type="project" value="TreeGrafter"/>
</dbReference>
<evidence type="ECO:0000256" key="3">
    <source>
        <dbReference type="ARBA" id="ARBA00022813"/>
    </source>
</evidence>
<evidence type="ECO:0000313" key="10">
    <source>
        <dbReference type="EMBL" id="RDV00024.1"/>
    </source>
</evidence>
<dbReference type="GO" id="GO:0004014">
    <property type="term" value="F:adenosylmethionine decarboxylase activity"/>
    <property type="evidence" value="ECO:0007669"/>
    <property type="project" value="UniProtKB-EC"/>
</dbReference>
<evidence type="ECO:0000256" key="9">
    <source>
        <dbReference type="ARBA" id="ARBA00023317"/>
    </source>
</evidence>
<keyword evidence="11" id="KW-1185">Reference proteome</keyword>
<dbReference type="NCBIfam" id="TIGR03330">
    <property type="entry name" value="SAM_DCase_Bsu"/>
    <property type="match status" value="1"/>
</dbReference>
<keyword evidence="5" id="KW-0620">Polyamine biosynthesis</keyword>
<keyword evidence="6" id="KW-0865">Zymogen</keyword>
<dbReference type="PANTHER" id="PTHR33866">
    <property type="entry name" value="S-ADENOSYLMETHIONINE DECARBOXYLASE PROENZYME"/>
    <property type="match status" value="1"/>
</dbReference>
<accession>A0A3D8K3K1</accession>
<dbReference type="InterPro" id="IPR003826">
    <property type="entry name" value="AdoMetDC_fam_prok"/>
</dbReference>
<keyword evidence="2" id="KW-0210">Decarboxylase</keyword>
<dbReference type="Pfam" id="PF02675">
    <property type="entry name" value="AdoMet_dc"/>
    <property type="match status" value="1"/>
</dbReference>
<keyword evidence="3" id="KW-0068">Autocatalytic cleavage</keyword>
<comment type="cofactor">
    <cofactor evidence="1">
        <name>pyruvate</name>
        <dbReference type="ChEBI" id="CHEBI:15361"/>
    </cofactor>
</comment>
<dbReference type="PANTHER" id="PTHR33866:SF2">
    <property type="entry name" value="S-ADENOSYLMETHIONINE DECARBOXYLASE PROENZYME"/>
    <property type="match status" value="1"/>
</dbReference>
<keyword evidence="9" id="KW-0670">Pyruvate</keyword>
<dbReference type="SUPFAM" id="SSF56276">
    <property type="entry name" value="S-adenosylmethionine decarboxylase"/>
    <property type="match status" value="1"/>
</dbReference>
<gene>
    <name evidence="10" type="primary">speD</name>
    <name evidence="10" type="ORF">DWV00_06480</name>
</gene>
<protein>
    <submittedName>
        <fullName evidence="10">Adenosylmethionine decarboxylase</fullName>
        <ecNumber evidence="10">4.1.1.50</ecNumber>
    </submittedName>
</protein>
<dbReference type="EMBL" id="QRGA01000003">
    <property type="protein sequence ID" value="RDV00024.1"/>
    <property type="molecule type" value="Genomic_DNA"/>
</dbReference>
<evidence type="ECO:0000256" key="8">
    <source>
        <dbReference type="ARBA" id="ARBA00023270"/>
    </source>
</evidence>
<comment type="caution">
    <text evidence="10">The sequence shown here is derived from an EMBL/GenBank/DDBJ whole genome shotgun (WGS) entry which is preliminary data.</text>
</comment>
<sequence>MPSAAWAPRERRSAMTDSLHLAYGRHVLADIADTSADVLNDGEALARALTEAALAEGTTVLGTIRHAFEPAGVTVLLLLAESHVSLHTYPGEGRAFFDAFTCGVRCEPINIFRRFVDASSVGSYRIIHCERGDAGKR</sequence>
<organism evidence="10 11">
    <name type="scientific">Trinickia dinghuensis</name>
    <dbReference type="NCBI Taxonomy" id="2291023"/>
    <lineage>
        <taxon>Bacteria</taxon>
        <taxon>Pseudomonadati</taxon>
        <taxon>Pseudomonadota</taxon>
        <taxon>Betaproteobacteria</taxon>
        <taxon>Burkholderiales</taxon>
        <taxon>Burkholderiaceae</taxon>
        <taxon>Trinickia</taxon>
    </lineage>
</organism>
<evidence type="ECO:0000256" key="6">
    <source>
        <dbReference type="ARBA" id="ARBA00023145"/>
    </source>
</evidence>
<evidence type="ECO:0000256" key="1">
    <source>
        <dbReference type="ARBA" id="ARBA00001928"/>
    </source>
</evidence>
<dbReference type="InterPro" id="IPR017716">
    <property type="entry name" value="S-AdoMet_deCOase_pro-enz"/>
</dbReference>
<dbReference type="GO" id="GO:0008295">
    <property type="term" value="P:spermidine biosynthetic process"/>
    <property type="evidence" value="ECO:0007669"/>
    <property type="project" value="UniProtKB-KW"/>
</dbReference>
<evidence type="ECO:0000313" key="11">
    <source>
        <dbReference type="Proteomes" id="UP000256838"/>
    </source>
</evidence>
<dbReference type="InterPro" id="IPR016067">
    <property type="entry name" value="S-AdoMet_deCO2ase_core"/>
</dbReference>
<dbReference type="Proteomes" id="UP000256838">
    <property type="component" value="Unassembled WGS sequence"/>
</dbReference>
<keyword evidence="8" id="KW-0704">Schiff base</keyword>
<evidence type="ECO:0000256" key="5">
    <source>
        <dbReference type="ARBA" id="ARBA00023115"/>
    </source>
</evidence>
<dbReference type="EC" id="4.1.1.50" evidence="10"/>
<evidence type="ECO:0000256" key="7">
    <source>
        <dbReference type="ARBA" id="ARBA00023239"/>
    </source>
</evidence>
<proteinExistence type="predicted"/>
<evidence type="ECO:0000256" key="4">
    <source>
        <dbReference type="ARBA" id="ARBA00023066"/>
    </source>
</evidence>